<evidence type="ECO:0000313" key="1">
    <source>
        <dbReference type="EMBL" id="MBC1172867.1"/>
    </source>
</evidence>
<dbReference type="RefSeq" id="XP_055694334.1">
    <property type="nucleotide sequence ID" value="XM_055838359.1"/>
</dbReference>
<evidence type="ECO:0000313" key="2">
    <source>
        <dbReference type="EnsemblMetazoa" id="LLOJ007539-PA"/>
    </source>
</evidence>
<dbReference type="VEuPathDB" id="VectorBase:LLONM1_003269"/>
<accession>A0A1B0CRP1</accession>
<dbReference type="PANTHER" id="PTHR36693:SF1">
    <property type="entry name" value="GH02722P"/>
    <property type="match status" value="1"/>
</dbReference>
<dbReference type="Proteomes" id="UP000092461">
    <property type="component" value="Unassembled WGS sequence"/>
</dbReference>
<reference evidence="1" key="2">
    <citation type="journal article" date="2020" name="BMC">
        <title>Leishmania infection induces a limited differential gene expression in the sand fly midgut.</title>
        <authorList>
            <person name="Coutinho-Abreu I.V."/>
            <person name="Serafim T.D."/>
            <person name="Meneses C."/>
            <person name="Kamhawi S."/>
            <person name="Oliveira F."/>
            <person name="Valenzuela J.G."/>
        </authorList>
    </citation>
    <scope>NUCLEOTIDE SEQUENCE</scope>
    <source>
        <strain evidence="1">Jacobina</strain>
        <tissue evidence="1">Midgut</tissue>
    </source>
</reference>
<dbReference type="OrthoDB" id="121932at2759"/>
<dbReference type="EMBL" id="AJWK01025068">
    <property type="status" value="NOT_ANNOTATED_CDS"/>
    <property type="molecule type" value="Genomic_DNA"/>
</dbReference>
<dbReference type="KEGG" id="lll:129796440"/>
<name>A0A1B0CRP1_LUTLO</name>
<dbReference type="EnsemblMetazoa" id="LLOJ007539-RA">
    <property type="protein sequence ID" value="LLOJ007539-PA"/>
    <property type="gene ID" value="LLOJ007539"/>
</dbReference>
<reference evidence="3" key="1">
    <citation type="submission" date="2012-05" db="EMBL/GenBank/DDBJ databases">
        <title>Whole Genome Assembly of Lutzomyia longipalpis.</title>
        <authorList>
            <person name="Richards S."/>
            <person name="Qu C."/>
            <person name="Dillon R."/>
            <person name="Worley K."/>
            <person name="Scherer S."/>
            <person name="Batterton M."/>
            <person name="Taylor A."/>
            <person name="Hawes A."/>
            <person name="Hernandez B."/>
            <person name="Kovar C."/>
            <person name="Mandapat C."/>
            <person name="Pham C."/>
            <person name="Qu C."/>
            <person name="Jing C."/>
            <person name="Bess C."/>
            <person name="Bandaranaike D."/>
            <person name="Ngo D."/>
            <person name="Ongeri F."/>
            <person name="Arias F."/>
            <person name="Lara F."/>
            <person name="Weissenberger G."/>
            <person name="Kamau G."/>
            <person name="Han H."/>
            <person name="Shen H."/>
            <person name="Dinh H."/>
            <person name="Khalil I."/>
            <person name="Jones J."/>
            <person name="Shafer J."/>
            <person name="Jayaseelan J."/>
            <person name="Quiroz J."/>
            <person name="Blankenburg K."/>
            <person name="Nguyen L."/>
            <person name="Jackson L."/>
            <person name="Francisco L."/>
            <person name="Tang L.-Y."/>
            <person name="Pu L.-L."/>
            <person name="Perales L."/>
            <person name="Lorensuhewa L."/>
            <person name="Munidasa M."/>
            <person name="Coyle M."/>
            <person name="Taylor M."/>
            <person name="Puazo M."/>
            <person name="Firestine M."/>
            <person name="Scheel M."/>
            <person name="Javaid M."/>
            <person name="Wang M."/>
            <person name="Li M."/>
            <person name="Tabassum N."/>
            <person name="Saada N."/>
            <person name="Osuji N."/>
            <person name="Aqrawi P."/>
            <person name="Fu Q."/>
            <person name="Thornton R."/>
            <person name="Raj R."/>
            <person name="Goodspeed R."/>
            <person name="Mata R."/>
            <person name="Najjar R."/>
            <person name="Gubbala S."/>
            <person name="Lee S."/>
            <person name="Denson S."/>
            <person name="Patil S."/>
            <person name="Macmil S."/>
            <person name="Qi S."/>
            <person name="Matskevitch T."/>
            <person name="Palculict T."/>
            <person name="Mathew T."/>
            <person name="Vee V."/>
            <person name="Velamala V."/>
            <person name="Korchina V."/>
            <person name="Cai W."/>
            <person name="Liu W."/>
            <person name="Dai W."/>
            <person name="Zou X."/>
            <person name="Zhu Y."/>
            <person name="Zhang Y."/>
            <person name="Wu Y.-Q."/>
            <person name="Xin Y."/>
            <person name="Nazarath L."/>
            <person name="Kovar C."/>
            <person name="Han Y."/>
            <person name="Muzny D."/>
            <person name="Gibbs R."/>
        </authorList>
    </citation>
    <scope>NUCLEOTIDE SEQUENCE [LARGE SCALE GENOMIC DNA]</scope>
    <source>
        <strain evidence="3">Jacobina</strain>
    </source>
</reference>
<reference evidence="2" key="3">
    <citation type="submission" date="2020-05" db="UniProtKB">
        <authorList>
            <consortium name="EnsemblMetazoa"/>
        </authorList>
    </citation>
    <scope>IDENTIFICATION</scope>
    <source>
        <strain evidence="2">Jacobina</strain>
    </source>
</reference>
<dbReference type="AlphaFoldDB" id="A0A1B0CRP1"/>
<dbReference type="EMBL" id="GITU01004164">
    <property type="protein sequence ID" value="MBC1172867.1"/>
    <property type="molecule type" value="Transcribed_RNA"/>
</dbReference>
<dbReference type="InterPro" id="IPR032072">
    <property type="entry name" value="DUF4807"/>
</dbReference>
<proteinExistence type="predicted"/>
<keyword evidence="3" id="KW-1185">Reference proteome</keyword>
<dbReference type="PANTHER" id="PTHR36693">
    <property type="entry name" value="GH02722P"/>
    <property type="match status" value="1"/>
</dbReference>
<sequence length="229" mass="26435">MSGRFYILDQNGVVDLYKIKRDKVLKKKCLEEFIEDSTLKIPANGYEIHNFLLLLQTGWETRCLVSGNLNKYTRVVIYVRDPQWNYIDYAGCLIACKLAFERAELDNLLSWFSTLGGAFSSLGDDFENCAQIAGQISVKQLKIALRLGDPYTIARCKLYYSISLIQRGHLRAAKYLIREQYAFATNASHPDDRLVRMCLGIWAKLQYTHSQRHNGQQERIRRDLPTISI</sequence>
<organism evidence="2 3">
    <name type="scientific">Lutzomyia longipalpis</name>
    <name type="common">Sand fly</name>
    <dbReference type="NCBI Taxonomy" id="7200"/>
    <lineage>
        <taxon>Eukaryota</taxon>
        <taxon>Metazoa</taxon>
        <taxon>Ecdysozoa</taxon>
        <taxon>Arthropoda</taxon>
        <taxon>Hexapoda</taxon>
        <taxon>Insecta</taxon>
        <taxon>Pterygota</taxon>
        <taxon>Neoptera</taxon>
        <taxon>Endopterygota</taxon>
        <taxon>Diptera</taxon>
        <taxon>Nematocera</taxon>
        <taxon>Psychodoidea</taxon>
        <taxon>Psychodidae</taxon>
        <taxon>Lutzomyia</taxon>
        <taxon>Lutzomyia</taxon>
    </lineage>
</organism>
<dbReference type="VEuPathDB" id="VectorBase:LLOJ007539"/>
<evidence type="ECO:0000313" key="3">
    <source>
        <dbReference type="Proteomes" id="UP000092461"/>
    </source>
</evidence>
<protein>
    <submittedName>
        <fullName evidence="1 2">Uncharacterized protein</fullName>
    </submittedName>
</protein>
<dbReference type="GeneID" id="129796440"/>
<dbReference type="Pfam" id="PF16065">
    <property type="entry name" value="DUF4807"/>
    <property type="match status" value="1"/>
</dbReference>